<reference evidence="2 3" key="2">
    <citation type="submission" date="2019-09" db="EMBL/GenBank/DDBJ databases">
        <title>Mesorhizobium sp. MaA-C15 isolated from Microcystis aeruginosa.</title>
        <authorList>
            <person name="Jeong S.E."/>
            <person name="Jin H.M."/>
            <person name="Jeon C.O."/>
        </authorList>
    </citation>
    <scope>NUCLEOTIDE SEQUENCE [LARGE SCALE GENOMIC DNA]</scope>
    <source>
        <strain evidence="2 3">MaA-C15</strain>
    </source>
</reference>
<keyword evidence="1" id="KW-0472">Membrane</keyword>
<feature type="transmembrane region" description="Helical" evidence="1">
    <location>
        <begin position="157"/>
        <end position="179"/>
    </location>
</feature>
<name>A0A5D4GSK2_9HYPH</name>
<feature type="transmembrane region" description="Helical" evidence="1">
    <location>
        <begin position="99"/>
        <end position="120"/>
    </location>
</feature>
<dbReference type="RefSeq" id="WP_148916859.1">
    <property type="nucleotide sequence ID" value="NZ_VSZS01000068.1"/>
</dbReference>
<dbReference type="AlphaFoldDB" id="A0A5D4GSK2"/>
<proteinExistence type="predicted"/>
<comment type="caution">
    <text evidence="2">The sequence shown here is derived from an EMBL/GenBank/DDBJ whole genome shotgun (WGS) entry which is preliminary data.</text>
</comment>
<dbReference type="GO" id="GO:0005886">
    <property type="term" value="C:plasma membrane"/>
    <property type="evidence" value="ECO:0007669"/>
    <property type="project" value="TreeGrafter"/>
</dbReference>
<evidence type="ECO:0000313" key="2">
    <source>
        <dbReference type="EMBL" id="TYR29550.1"/>
    </source>
</evidence>
<dbReference type="Pfam" id="PF03729">
    <property type="entry name" value="DUF308"/>
    <property type="match status" value="1"/>
</dbReference>
<protein>
    <submittedName>
        <fullName evidence="2">HdeD family acid-resistance protein</fullName>
    </submittedName>
</protein>
<sequence length="188" mass="19769">MAEVTQDQVNAGQAGKRSLWFVVLGVIVFAAGLFAAANLLVATFVSVLMVGVMMIIGGIAEIVHAFGVRTWGGFALWLLAGILYTAAGVLTFYNPLLASAIITLMIAASLIAAGAVRIVAGFTHRGSSGWGWVVFGGIVTLAVGLVILLRWPINSLWVLGLFLAVDLMLQGLSYVTYGFGFKRSPAAH</sequence>
<dbReference type="Proteomes" id="UP000323258">
    <property type="component" value="Unassembled WGS sequence"/>
</dbReference>
<feature type="transmembrane region" description="Helical" evidence="1">
    <location>
        <begin position="74"/>
        <end position="93"/>
    </location>
</feature>
<keyword evidence="3" id="KW-1185">Reference proteome</keyword>
<accession>A0A5D4GSK2</accession>
<feature type="transmembrane region" description="Helical" evidence="1">
    <location>
        <begin position="47"/>
        <end position="67"/>
    </location>
</feature>
<dbReference type="PANTHER" id="PTHR34989">
    <property type="entry name" value="PROTEIN HDED"/>
    <property type="match status" value="1"/>
</dbReference>
<keyword evidence="1" id="KW-0812">Transmembrane</keyword>
<dbReference type="InterPro" id="IPR005325">
    <property type="entry name" value="DUF308_memb"/>
</dbReference>
<feature type="transmembrane region" description="Helical" evidence="1">
    <location>
        <begin position="132"/>
        <end position="151"/>
    </location>
</feature>
<evidence type="ECO:0000256" key="1">
    <source>
        <dbReference type="SAM" id="Phobius"/>
    </source>
</evidence>
<keyword evidence="1" id="KW-1133">Transmembrane helix</keyword>
<organism evidence="2 3">
    <name type="scientific">Neoaquamicrobium microcysteis</name>
    <dbReference type="NCBI Taxonomy" id="2682781"/>
    <lineage>
        <taxon>Bacteria</taxon>
        <taxon>Pseudomonadati</taxon>
        <taxon>Pseudomonadota</taxon>
        <taxon>Alphaproteobacteria</taxon>
        <taxon>Hyphomicrobiales</taxon>
        <taxon>Phyllobacteriaceae</taxon>
        <taxon>Neoaquamicrobium</taxon>
    </lineage>
</organism>
<feature type="transmembrane region" description="Helical" evidence="1">
    <location>
        <begin position="19"/>
        <end position="41"/>
    </location>
</feature>
<dbReference type="EMBL" id="VSZS01000068">
    <property type="protein sequence ID" value="TYR29550.1"/>
    <property type="molecule type" value="Genomic_DNA"/>
</dbReference>
<gene>
    <name evidence="2" type="ORF">FY036_22095</name>
</gene>
<evidence type="ECO:0000313" key="3">
    <source>
        <dbReference type="Proteomes" id="UP000323258"/>
    </source>
</evidence>
<reference evidence="2 3" key="1">
    <citation type="submission" date="2019-08" db="EMBL/GenBank/DDBJ databases">
        <authorList>
            <person name="Seo Y.L."/>
        </authorList>
    </citation>
    <scope>NUCLEOTIDE SEQUENCE [LARGE SCALE GENOMIC DNA]</scope>
    <source>
        <strain evidence="2 3">MaA-C15</strain>
    </source>
</reference>
<dbReference type="OrthoDB" id="9815400at2"/>
<dbReference type="PANTHER" id="PTHR34989:SF1">
    <property type="entry name" value="PROTEIN HDED"/>
    <property type="match status" value="1"/>
</dbReference>
<dbReference type="InterPro" id="IPR052712">
    <property type="entry name" value="Acid_resist_chaperone_HdeD"/>
</dbReference>